<keyword evidence="4" id="KW-1185">Reference proteome</keyword>
<dbReference type="SUPFAM" id="SSF81383">
    <property type="entry name" value="F-box domain"/>
    <property type="match status" value="1"/>
</dbReference>
<name>A0A197JY36_9FUNG</name>
<dbReference type="PROSITE" id="PS50181">
    <property type="entry name" value="FBOX"/>
    <property type="match status" value="1"/>
</dbReference>
<feature type="compositionally biased region" description="Polar residues" evidence="1">
    <location>
        <begin position="9"/>
        <end position="26"/>
    </location>
</feature>
<evidence type="ECO:0000313" key="4">
    <source>
        <dbReference type="Proteomes" id="UP000078512"/>
    </source>
</evidence>
<feature type="region of interest" description="Disordered" evidence="1">
    <location>
        <begin position="1"/>
        <end position="44"/>
    </location>
</feature>
<evidence type="ECO:0000259" key="2">
    <source>
        <dbReference type="PROSITE" id="PS50181"/>
    </source>
</evidence>
<protein>
    <recommendedName>
        <fullName evidence="2">F-box domain-containing protein</fullName>
    </recommendedName>
</protein>
<dbReference type="Gene3D" id="1.20.1280.50">
    <property type="match status" value="1"/>
</dbReference>
<proteinExistence type="predicted"/>
<dbReference type="Proteomes" id="UP000078512">
    <property type="component" value="Unassembled WGS sequence"/>
</dbReference>
<feature type="region of interest" description="Disordered" evidence="1">
    <location>
        <begin position="392"/>
        <end position="420"/>
    </location>
</feature>
<dbReference type="InterPro" id="IPR036047">
    <property type="entry name" value="F-box-like_dom_sf"/>
</dbReference>
<evidence type="ECO:0000256" key="1">
    <source>
        <dbReference type="SAM" id="MobiDB-lite"/>
    </source>
</evidence>
<accession>A0A197JY36</accession>
<dbReference type="Pfam" id="PF12937">
    <property type="entry name" value="F-box-like"/>
    <property type="match status" value="1"/>
</dbReference>
<dbReference type="EMBL" id="KV442041">
    <property type="protein sequence ID" value="OAQ29361.1"/>
    <property type="molecule type" value="Genomic_DNA"/>
</dbReference>
<dbReference type="AlphaFoldDB" id="A0A197JY36"/>
<evidence type="ECO:0000313" key="3">
    <source>
        <dbReference type="EMBL" id="OAQ29361.1"/>
    </source>
</evidence>
<dbReference type="OrthoDB" id="2338066at2759"/>
<gene>
    <name evidence="3" type="ORF">K457DRAFT_137860</name>
</gene>
<dbReference type="InterPro" id="IPR001810">
    <property type="entry name" value="F-box_dom"/>
</dbReference>
<reference evidence="3 4" key="1">
    <citation type="submission" date="2016-05" db="EMBL/GenBank/DDBJ databases">
        <title>Genome sequencing reveals origins of a unique bacterial endosymbiosis in the earliest lineages of terrestrial Fungi.</title>
        <authorList>
            <consortium name="DOE Joint Genome Institute"/>
            <person name="Uehling J."/>
            <person name="Gryganskyi A."/>
            <person name="Hameed K."/>
            <person name="Tschaplinski T."/>
            <person name="Misztal P."/>
            <person name="Wu S."/>
            <person name="Desiro A."/>
            <person name="Vande Pol N."/>
            <person name="Du Z.-Y."/>
            <person name="Zienkiewicz A."/>
            <person name="Zienkiewicz K."/>
            <person name="Morin E."/>
            <person name="Tisserant E."/>
            <person name="Splivallo R."/>
            <person name="Hainaut M."/>
            <person name="Henrissat B."/>
            <person name="Ohm R."/>
            <person name="Kuo A."/>
            <person name="Yan J."/>
            <person name="Lipzen A."/>
            <person name="Nolan M."/>
            <person name="Labutti K."/>
            <person name="Barry K."/>
            <person name="Goldstein A."/>
            <person name="Labbe J."/>
            <person name="Schadt C."/>
            <person name="Tuskan G."/>
            <person name="Grigoriev I."/>
            <person name="Martin F."/>
            <person name="Vilgalys R."/>
            <person name="Bonito G."/>
        </authorList>
    </citation>
    <scope>NUCLEOTIDE SEQUENCE [LARGE SCALE GENOMIC DNA]</scope>
    <source>
        <strain evidence="3 4">AG-77</strain>
    </source>
</reference>
<feature type="domain" description="F-box" evidence="2">
    <location>
        <begin position="44"/>
        <end position="89"/>
    </location>
</feature>
<organism evidence="3 4">
    <name type="scientific">Linnemannia elongata AG-77</name>
    <dbReference type="NCBI Taxonomy" id="1314771"/>
    <lineage>
        <taxon>Eukaryota</taxon>
        <taxon>Fungi</taxon>
        <taxon>Fungi incertae sedis</taxon>
        <taxon>Mucoromycota</taxon>
        <taxon>Mortierellomycotina</taxon>
        <taxon>Mortierellomycetes</taxon>
        <taxon>Mortierellales</taxon>
        <taxon>Mortierellaceae</taxon>
        <taxon>Linnemannia</taxon>
    </lineage>
</organism>
<sequence>MVKHKSKQGNRSYQQPSRTGETQHSPKQADRGEHNPTGTIVEAPTSFNDLPVEIQEKIAPFLNHYDLAACVRVCRSWKRVFHRQLWSHIDLVWNEDDKPWQKRVCRALRTNRLFVRSLRLSLELDDLLPLFLRQCPAVPFPNLTAVEIEAPFEDDYEEGWLAGLFNLTTNGWKRIVFRKFKNRFSILEFDRYPFEEFLRLAAPTLEVFRTYDLSLVSMEKVDELLCTAPNLKELYISGGADNTPNNWLHPEMFNESEWVCSNLEVFGCRIGGIPRPDITRTIDRRPASERVIEGTIQESVNLQRQVYARLAQFTKLRKLALGFPIDNDEDKRYKEFYRQFDCLAMTLDSGLDLLKGLKNLRLVALVDMEIYVDGEKEQAWFAENWPHATIKTEDDAKYQASDDSDSDGWRTDVDDDDDDE</sequence>